<protein>
    <recommendedName>
        <fullName evidence="1">diguanylate cyclase</fullName>
        <ecNumber evidence="1">2.7.7.65</ecNumber>
    </recommendedName>
</protein>
<dbReference type="Pfam" id="PF00990">
    <property type="entry name" value="GGDEF"/>
    <property type="match status" value="1"/>
</dbReference>
<dbReference type="PANTHER" id="PTHR45138:SF9">
    <property type="entry name" value="DIGUANYLATE CYCLASE DGCM-RELATED"/>
    <property type="match status" value="1"/>
</dbReference>
<dbReference type="InterPro" id="IPR043128">
    <property type="entry name" value="Rev_trsase/Diguanyl_cyclase"/>
</dbReference>
<dbReference type="Gene3D" id="3.30.70.270">
    <property type="match status" value="1"/>
</dbReference>
<dbReference type="GO" id="GO:0005886">
    <property type="term" value="C:plasma membrane"/>
    <property type="evidence" value="ECO:0007669"/>
    <property type="project" value="TreeGrafter"/>
</dbReference>
<name>A0A847R772_9GAMM</name>
<dbReference type="GO" id="GO:0052621">
    <property type="term" value="F:diguanylate cyclase activity"/>
    <property type="evidence" value="ECO:0007669"/>
    <property type="project" value="UniProtKB-EC"/>
</dbReference>
<keyword evidence="5" id="KW-1185">Reference proteome</keyword>
<dbReference type="PANTHER" id="PTHR45138">
    <property type="entry name" value="REGULATORY COMPONENTS OF SENSORY TRANSDUCTION SYSTEM"/>
    <property type="match status" value="1"/>
</dbReference>
<comment type="catalytic activity">
    <reaction evidence="2">
        <text>2 GTP = 3',3'-c-di-GMP + 2 diphosphate</text>
        <dbReference type="Rhea" id="RHEA:24898"/>
        <dbReference type="ChEBI" id="CHEBI:33019"/>
        <dbReference type="ChEBI" id="CHEBI:37565"/>
        <dbReference type="ChEBI" id="CHEBI:58805"/>
        <dbReference type="EC" id="2.7.7.65"/>
    </reaction>
</comment>
<dbReference type="InterPro" id="IPR000160">
    <property type="entry name" value="GGDEF_dom"/>
</dbReference>
<dbReference type="InterPro" id="IPR050469">
    <property type="entry name" value="Diguanylate_Cyclase"/>
</dbReference>
<dbReference type="GO" id="GO:0043709">
    <property type="term" value="P:cell adhesion involved in single-species biofilm formation"/>
    <property type="evidence" value="ECO:0007669"/>
    <property type="project" value="TreeGrafter"/>
</dbReference>
<dbReference type="NCBIfam" id="TIGR00254">
    <property type="entry name" value="GGDEF"/>
    <property type="match status" value="1"/>
</dbReference>
<accession>A0A847R772</accession>
<evidence type="ECO:0000259" key="3">
    <source>
        <dbReference type="Pfam" id="PF00990"/>
    </source>
</evidence>
<dbReference type="EC" id="2.7.7.65" evidence="1"/>
<evidence type="ECO:0000256" key="1">
    <source>
        <dbReference type="ARBA" id="ARBA00012528"/>
    </source>
</evidence>
<dbReference type="GO" id="GO:1902201">
    <property type="term" value="P:negative regulation of bacterial-type flagellum-dependent cell motility"/>
    <property type="evidence" value="ECO:0007669"/>
    <property type="project" value="TreeGrafter"/>
</dbReference>
<proteinExistence type="predicted"/>
<organism evidence="4 5">
    <name type="scientific">Marinomonas profundi</name>
    <dbReference type="NCBI Taxonomy" id="2726122"/>
    <lineage>
        <taxon>Bacteria</taxon>
        <taxon>Pseudomonadati</taxon>
        <taxon>Pseudomonadota</taxon>
        <taxon>Gammaproteobacteria</taxon>
        <taxon>Oceanospirillales</taxon>
        <taxon>Oceanospirillaceae</taxon>
        <taxon>Marinomonas</taxon>
    </lineage>
</organism>
<dbReference type="InterPro" id="IPR029787">
    <property type="entry name" value="Nucleotide_cyclase"/>
</dbReference>
<dbReference type="Proteomes" id="UP000586067">
    <property type="component" value="Unassembled WGS sequence"/>
</dbReference>
<evidence type="ECO:0000313" key="5">
    <source>
        <dbReference type="Proteomes" id="UP000586067"/>
    </source>
</evidence>
<gene>
    <name evidence="4" type="ORF">HGG82_09930</name>
</gene>
<dbReference type="AlphaFoldDB" id="A0A847R772"/>
<comment type="caution">
    <text evidence="4">The sequence shown here is derived from an EMBL/GenBank/DDBJ whole genome shotgun (WGS) entry which is preliminary data.</text>
</comment>
<dbReference type="EMBL" id="JABAEK010000009">
    <property type="protein sequence ID" value="NLQ17946.1"/>
    <property type="molecule type" value="Genomic_DNA"/>
</dbReference>
<sequence>MSIRLFLRMNHGFQVKVKGFKHLYYSVKLWPRAGSKRFIKAFTPKPAVFGYLCHASRFGNVTKRMNKFIGITILKHHRKEEALQRLNKCIDEVQAMAIVCNRNDKRVVTISAGVASMIPKEDSNFESLFATADEALYLAKHKGKNQVKWKSVHKDLL</sequence>
<dbReference type="SUPFAM" id="SSF55073">
    <property type="entry name" value="Nucleotide cyclase"/>
    <property type="match status" value="1"/>
</dbReference>
<reference evidence="4 5" key="1">
    <citation type="submission" date="2020-04" db="EMBL/GenBank/DDBJ databases">
        <title>Marinomonas sp. M1K-6 isolated from the deep seawater of the Mariana Trench.</title>
        <authorList>
            <person name="Li Y."/>
        </authorList>
    </citation>
    <scope>NUCLEOTIDE SEQUENCE [LARGE SCALE GENOMIC DNA]</scope>
    <source>
        <strain evidence="4 5">M1K-6</strain>
    </source>
</reference>
<feature type="domain" description="GGDEF" evidence="3">
    <location>
        <begin position="72"/>
        <end position="146"/>
    </location>
</feature>
<evidence type="ECO:0000313" key="4">
    <source>
        <dbReference type="EMBL" id="NLQ17946.1"/>
    </source>
</evidence>
<evidence type="ECO:0000256" key="2">
    <source>
        <dbReference type="ARBA" id="ARBA00034247"/>
    </source>
</evidence>